<evidence type="ECO:0000313" key="1">
    <source>
        <dbReference type="EMBL" id="ACB95330.1"/>
    </source>
</evidence>
<proteinExistence type="predicted"/>
<dbReference type="OrthoDB" id="7593663at2"/>
<dbReference type="EMBL" id="CP001016">
    <property type="protein sequence ID" value="ACB95330.1"/>
    <property type="molecule type" value="Genomic_DNA"/>
</dbReference>
<dbReference type="eggNOG" id="ENOG50337VQ">
    <property type="taxonomic scope" value="Bacteria"/>
</dbReference>
<name>B2ICQ6_BEII9</name>
<evidence type="ECO:0000313" key="2">
    <source>
        <dbReference type="Proteomes" id="UP000001695"/>
    </source>
</evidence>
<reference evidence="2" key="1">
    <citation type="submission" date="2008-03" db="EMBL/GenBank/DDBJ databases">
        <title>Complete sequence of chromosome of Beijerinckia indica subsp. indica ATCC 9039.</title>
        <authorList>
            <consortium name="US DOE Joint Genome Institute"/>
            <person name="Copeland A."/>
            <person name="Lucas S."/>
            <person name="Lapidus A."/>
            <person name="Glavina del Rio T."/>
            <person name="Dalin E."/>
            <person name="Tice H."/>
            <person name="Bruce D."/>
            <person name="Goodwin L."/>
            <person name="Pitluck S."/>
            <person name="LaButti K."/>
            <person name="Schmutz J."/>
            <person name="Larimer F."/>
            <person name="Land M."/>
            <person name="Hauser L."/>
            <person name="Kyrpides N."/>
            <person name="Mikhailova N."/>
            <person name="Dunfield P.F."/>
            <person name="Dedysh S.N."/>
            <person name="Liesack W."/>
            <person name="Saw J.H."/>
            <person name="Alam M."/>
            <person name="Chen Y."/>
            <person name="Murrell J.C."/>
            <person name="Richardson P."/>
        </authorList>
    </citation>
    <scope>NUCLEOTIDE SEQUENCE [LARGE SCALE GENOMIC DNA]</scope>
    <source>
        <strain evidence="2">ATCC 9039 / DSM 1715 / NCIMB 8712</strain>
    </source>
</reference>
<dbReference type="RefSeq" id="WP_012384687.1">
    <property type="nucleotide sequence ID" value="NC_010581.1"/>
</dbReference>
<dbReference type="InterPro" id="IPR029044">
    <property type="entry name" value="Nucleotide-diphossugar_trans"/>
</dbReference>
<sequence>MHSNLLHVVGVYSNARRYQSRIRLLREWIGHMLDSGVQLTVVEHAFGERAYELDPNDSTLRHVKIVQVRGGPEQELWLKEGLVNLGIGHLPEDAKYICWEDADIRHVRADWASETVHMLQHYRVGQTWSHSMDLGPNGECLTNEWGHDIDRSFCAAWLAGDVDMPEEAYGEKRQSRALLTTGKGKKDWRQHYGYSWAIRRDALRGIGRLIDWMVTGSADYHMALGFCGKLDSITEKELNDQRATPLSAGYIRRLREFARRCELSVKQDIGCVSGTVLHGFHGPKKNRFYISRKDILIESGFDPDIDLTQDVHGLPVLVGDNRILRDGLRRYHVQRNEDSIEV</sequence>
<accession>B2ICQ6</accession>
<gene>
    <name evidence="1" type="ordered locus">Bind_1700</name>
</gene>
<dbReference type="SUPFAM" id="SSF53448">
    <property type="entry name" value="Nucleotide-diphospho-sugar transferases"/>
    <property type="match status" value="1"/>
</dbReference>
<protein>
    <recommendedName>
        <fullName evidence="3">Glycosyltransferase</fullName>
    </recommendedName>
</protein>
<dbReference type="KEGG" id="bid:Bind_1700"/>
<dbReference type="AlphaFoldDB" id="B2ICQ6"/>
<evidence type="ECO:0008006" key="3">
    <source>
        <dbReference type="Google" id="ProtNLM"/>
    </source>
</evidence>
<keyword evidence="2" id="KW-1185">Reference proteome</keyword>
<organism evidence="1 2">
    <name type="scientific">Beijerinckia indica subsp. indica (strain ATCC 9039 / DSM 1715 / NCIMB 8712)</name>
    <dbReference type="NCBI Taxonomy" id="395963"/>
    <lineage>
        <taxon>Bacteria</taxon>
        <taxon>Pseudomonadati</taxon>
        <taxon>Pseudomonadota</taxon>
        <taxon>Alphaproteobacteria</taxon>
        <taxon>Hyphomicrobiales</taxon>
        <taxon>Beijerinckiaceae</taxon>
        <taxon>Beijerinckia</taxon>
    </lineage>
</organism>
<dbReference type="HOGENOM" id="CLU_836210_0_0_5"/>
<dbReference type="Proteomes" id="UP000001695">
    <property type="component" value="Chromosome"/>
</dbReference>
<reference evidence="1 2" key="2">
    <citation type="journal article" date="2010" name="J. Bacteriol.">
        <title>Complete genome sequence of Beijerinckia indica subsp. indica.</title>
        <authorList>
            <person name="Tamas I."/>
            <person name="Dedysh S.N."/>
            <person name="Liesack W."/>
            <person name="Stott M.B."/>
            <person name="Alam M."/>
            <person name="Murrell J.C."/>
            <person name="Dunfield P.F."/>
        </authorList>
    </citation>
    <scope>NUCLEOTIDE SEQUENCE [LARGE SCALE GENOMIC DNA]</scope>
    <source>
        <strain evidence="2">ATCC 9039 / DSM 1715 / NCIMB 8712</strain>
    </source>
</reference>